<dbReference type="SUPFAM" id="SSF47413">
    <property type="entry name" value="lambda repressor-like DNA-binding domains"/>
    <property type="match status" value="1"/>
</dbReference>
<name>A0A516RLH0_STRST</name>
<proteinExistence type="predicted"/>
<dbReference type="RefSeq" id="WP_144323697.1">
    <property type="nucleotide sequence ID" value="NZ_CP040916.1"/>
</dbReference>
<dbReference type="InterPro" id="IPR010982">
    <property type="entry name" value="Lambda_DNA-bd_dom_sf"/>
</dbReference>
<dbReference type="SMART" id="SM00530">
    <property type="entry name" value="HTH_XRE"/>
    <property type="match status" value="1"/>
</dbReference>
<dbReference type="Gene3D" id="1.10.260.40">
    <property type="entry name" value="lambda repressor-like DNA-binding domains"/>
    <property type="match status" value="1"/>
</dbReference>
<dbReference type="PROSITE" id="PS50943">
    <property type="entry name" value="HTH_CROC1"/>
    <property type="match status" value="1"/>
</dbReference>
<dbReference type="Proteomes" id="UP000316806">
    <property type="component" value="Chromosome"/>
</dbReference>
<gene>
    <name evidence="2" type="ORF">FH965_23290</name>
</gene>
<sequence length="421" mass="44489">MDWSDNAAREAARAGDYGRVLELARRAVGMTQKQLGDAIGLSQSAVSRMEKRGVGTYDMNTLARAAHHLGIAPGLVGLADSGAAPVAAVEGLDPVERRQFLAGALATAATPALAATAPAPLEWGAEQADVLRVATTAFRRMDASVPARQLADTVQGHMRLVQTVAAQAPDQTARAHLAAVGSEVASLAGWLSWDMADAGSARTWYGAAIKAARRSGNPLLIAYQQGSLAQFEVEAGNVAQGLSLIRSARRQLGSERPAIAGAWLSALEAVAHATAGDERAAERALLTSAAEVELIPGEQPPPWPWVFAFDMRKVAAARVTCGARLARPRWVLTSLDDATAALSSHHEKQRALLGLDVASGHMASGHLDTAFALAARSLDVGLRLRSGRVVERARTFRRSYSSATPPAIVREFDTRLHDAYL</sequence>
<dbReference type="CDD" id="cd00093">
    <property type="entry name" value="HTH_XRE"/>
    <property type="match status" value="1"/>
</dbReference>
<feature type="domain" description="HTH cro/C1-type" evidence="1">
    <location>
        <begin position="21"/>
        <end position="76"/>
    </location>
</feature>
<accession>A0A516RLH0</accession>
<evidence type="ECO:0000259" key="1">
    <source>
        <dbReference type="PROSITE" id="PS50943"/>
    </source>
</evidence>
<dbReference type="GO" id="GO:0003677">
    <property type="term" value="F:DNA binding"/>
    <property type="evidence" value="ECO:0007669"/>
    <property type="project" value="InterPro"/>
</dbReference>
<reference evidence="2 3" key="1">
    <citation type="journal article" date="2019" name="J. Ind. Microbiol. Biotechnol.">
        <title>The complete genomic sequence of Streptomyces spectabilis NRRL-2792 and identification of secondary metabolite biosynthetic gene clusters.</title>
        <authorList>
            <person name="Sinha A."/>
            <person name="Phillips-Salemka S."/>
            <person name="Niraula T.A."/>
            <person name="Short K.A."/>
            <person name="Niraula N.P."/>
        </authorList>
    </citation>
    <scope>NUCLEOTIDE SEQUENCE [LARGE SCALE GENOMIC DNA]</scope>
    <source>
        <strain evidence="2 3">NRRL 2792</strain>
    </source>
</reference>
<protein>
    <submittedName>
        <fullName evidence="2">Helix-turn-helix transcriptional regulator</fullName>
    </submittedName>
</protein>
<dbReference type="AlphaFoldDB" id="A0A516RLH0"/>
<evidence type="ECO:0000313" key="3">
    <source>
        <dbReference type="Proteomes" id="UP000316806"/>
    </source>
</evidence>
<dbReference type="Pfam" id="PF01381">
    <property type="entry name" value="HTH_3"/>
    <property type="match status" value="1"/>
</dbReference>
<evidence type="ECO:0000313" key="2">
    <source>
        <dbReference type="EMBL" id="QDQ16512.1"/>
    </source>
</evidence>
<dbReference type="InterPro" id="IPR001387">
    <property type="entry name" value="Cro/C1-type_HTH"/>
</dbReference>
<dbReference type="EMBL" id="CP040916">
    <property type="protein sequence ID" value="QDQ16512.1"/>
    <property type="molecule type" value="Genomic_DNA"/>
</dbReference>
<organism evidence="2 3">
    <name type="scientific">Streptomyces spectabilis</name>
    <dbReference type="NCBI Taxonomy" id="68270"/>
    <lineage>
        <taxon>Bacteria</taxon>
        <taxon>Bacillati</taxon>
        <taxon>Actinomycetota</taxon>
        <taxon>Actinomycetes</taxon>
        <taxon>Kitasatosporales</taxon>
        <taxon>Streptomycetaceae</taxon>
        <taxon>Streptomyces</taxon>
    </lineage>
</organism>